<dbReference type="EMBL" id="DVFN01000027">
    <property type="protein sequence ID" value="HIQ69066.1"/>
    <property type="molecule type" value="Genomic_DNA"/>
</dbReference>
<reference evidence="2" key="2">
    <citation type="journal article" date="2021" name="PeerJ">
        <title>Extensive microbial diversity within the chicken gut microbiome revealed by metagenomics and culture.</title>
        <authorList>
            <person name="Gilroy R."/>
            <person name="Ravi A."/>
            <person name="Getino M."/>
            <person name="Pursley I."/>
            <person name="Horton D.L."/>
            <person name="Alikhan N.F."/>
            <person name="Baker D."/>
            <person name="Gharbi K."/>
            <person name="Hall N."/>
            <person name="Watson M."/>
            <person name="Adriaenssens E.M."/>
            <person name="Foster-Nyarko E."/>
            <person name="Jarju S."/>
            <person name="Secka A."/>
            <person name="Antonio M."/>
            <person name="Oren A."/>
            <person name="Chaudhuri R.R."/>
            <person name="La Ragione R."/>
            <person name="Hildebrand F."/>
            <person name="Pallen M.J."/>
        </authorList>
    </citation>
    <scope>NUCLEOTIDE SEQUENCE</scope>
    <source>
        <strain evidence="2">ChiSjej2B20-13462</strain>
    </source>
</reference>
<organism evidence="2 3">
    <name type="scientific">Candidatus Avoscillospira stercorigallinarum</name>
    <dbReference type="NCBI Taxonomy" id="2840708"/>
    <lineage>
        <taxon>Bacteria</taxon>
        <taxon>Bacillati</taxon>
        <taxon>Bacillota</taxon>
        <taxon>Clostridia</taxon>
        <taxon>Eubacteriales</taxon>
        <taxon>Oscillospiraceae</taxon>
        <taxon>Oscillospiraceae incertae sedis</taxon>
        <taxon>Candidatus Avoscillospira</taxon>
    </lineage>
</organism>
<dbReference type="AlphaFoldDB" id="A0A9D1CMT0"/>
<dbReference type="Proteomes" id="UP000886874">
    <property type="component" value="Unassembled WGS sequence"/>
</dbReference>
<gene>
    <name evidence="2" type="ORF">IAA67_01880</name>
</gene>
<evidence type="ECO:0000313" key="3">
    <source>
        <dbReference type="Proteomes" id="UP000886874"/>
    </source>
</evidence>
<dbReference type="Gene3D" id="3.20.20.20">
    <property type="entry name" value="Dihydropteroate synthase-like"/>
    <property type="match status" value="1"/>
</dbReference>
<feature type="domain" description="CO dehydrogenase/acetyl-CoA synthase delta subunit TIM barrel" evidence="1">
    <location>
        <begin position="17"/>
        <end position="247"/>
    </location>
</feature>
<dbReference type="InterPro" id="IPR011005">
    <property type="entry name" value="Dihydropteroate_synth-like_sf"/>
</dbReference>
<sequence length="314" mass="32806">MSFVPKKQAFNSKINAVTLGTGDKATVLGGQNVLPFYTFDAPIENKPKIGVEITDAGMELCTTPGMQAFYAGCATVADMAKRVESMPGASFVCIHLEGADPNGENKSVEECVELCKSVAAATELPIVVMGCKNVDKDAELFSKVSEALAGKNILVLSAREENYKTVGASAGLAYGQKVGAESAVDINLAKQLNTVMTQLGVNAGSIVMNAGSAAAGYGYEYVASTLDRIKAAALQQGDAQLQMPIITPVSPDTWGVKEAIMPESEMPEWGSQEERGIEMEITTAAASLACGSDAVIMRHPAAVAAVSKMIDALI</sequence>
<dbReference type="NCBIfam" id="NF040759">
    <property type="entry name" value="WLP_AcsD"/>
    <property type="match status" value="1"/>
</dbReference>
<dbReference type="InterPro" id="IPR051069">
    <property type="entry name" value="ACDS_complex_subunit"/>
</dbReference>
<reference evidence="2" key="1">
    <citation type="submission" date="2020-10" db="EMBL/GenBank/DDBJ databases">
        <authorList>
            <person name="Gilroy R."/>
        </authorList>
    </citation>
    <scope>NUCLEOTIDE SEQUENCE</scope>
    <source>
        <strain evidence="2">ChiSjej2B20-13462</strain>
    </source>
</reference>
<dbReference type="InterPro" id="IPR016041">
    <property type="entry name" value="Ac-CoA_synth_d_su_TIM-brl"/>
</dbReference>
<comment type="caution">
    <text evidence="2">The sequence shown here is derived from an EMBL/GenBank/DDBJ whole genome shotgun (WGS) entry which is preliminary data.</text>
</comment>
<evidence type="ECO:0000259" key="1">
    <source>
        <dbReference type="Pfam" id="PF03599"/>
    </source>
</evidence>
<protein>
    <submittedName>
        <fullName evidence="2">Acetyl-CoA decarbonylase/synthase complex subunit delta</fullName>
    </submittedName>
</protein>
<evidence type="ECO:0000313" key="2">
    <source>
        <dbReference type="EMBL" id="HIQ69066.1"/>
    </source>
</evidence>
<accession>A0A9D1CMT0</accession>
<dbReference type="PANTHER" id="PTHR36214">
    <property type="match status" value="1"/>
</dbReference>
<proteinExistence type="predicted"/>
<name>A0A9D1CMT0_9FIRM</name>
<dbReference type="Pfam" id="PF03599">
    <property type="entry name" value="CdhD"/>
    <property type="match status" value="1"/>
</dbReference>
<dbReference type="PANTHER" id="PTHR36214:SF3">
    <property type="entry name" value="ACETYL-COA DECARBONYLASE_SYNTHASE COMPLEX SUBUNIT GAMMA"/>
    <property type="match status" value="1"/>
</dbReference>
<dbReference type="NCBIfam" id="NF003376">
    <property type="entry name" value="PRK04452.1-2"/>
    <property type="match status" value="1"/>
</dbReference>